<dbReference type="EMBL" id="FJOG01000020">
    <property type="protein sequence ID" value="CZR62459.1"/>
    <property type="molecule type" value="Genomic_DNA"/>
</dbReference>
<dbReference type="OrthoDB" id="10262326at2759"/>
<evidence type="ECO:0000256" key="19">
    <source>
        <dbReference type="SAM" id="Phobius"/>
    </source>
</evidence>
<evidence type="ECO:0000256" key="5">
    <source>
        <dbReference type="ARBA" id="ARBA00013225"/>
    </source>
</evidence>
<evidence type="ECO:0000256" key="8">
    <source>
        <dbReference type="ARBA" id="ARBA00022679"/>
    </source>
</evidence>
<evidence type="ECO:0000256" key="11">
    <source>
        <dbReference type="ARBA" id="ARBA00022824"/>
    </source>
</evidence>
<feature type="transmembrane region" description="Helical" evidence="19">
    <location>
        <begin position="152"/>
        <end position="171"/>
    </location>
</feature>
<evidence type="ECO:0000256" key="1">
    <source>
        <dbReference type="ARBA" id="ARBA00001946"/>
    </source>
</evidence>
<dbReference type="Pfam" id="PF00953">
    <property type="entry name" value="Glycos_transf_4"/>
    <property type="match status" value="1"/>
</dbReference>
<comment type="similarity">
    <text evidence="4">Belongs to the glycosyltransferase 4 family.</text>
</comment>
<evidence type="ECO:0000256" key="16">
    <source>
        <dbReference type="ARBA" id="ARBA00033238"/>
    </source>
</evidence>
<keyword evidence="8 20" id="KW-0808">Transferase</keyword>
<evidence type="ECO:0000313" key="20">
    <source>
        <dbReference type="EMBL" id="CZR62459.1"/>
    </source>
</evidence>
<evidence type="ECO:0000256" key="17">
    <source>
        <dbReference type="ARBA" id="ARBA00044717"/>
    </source>
</evidence>
<dbReference type="Proteomes" id="UP000184330">
    <property type="component" value="Unassembled WGS sequence"/>
</dbReference>
<dbReference type="InterPro" id="IPR000715">
    <property type="entry name" value="Glycosyl_transferase_4"/>
</dbReference>
<keyword evidence="11" id="KW-0256">Endoplasmic reticulum</keyword>
<accession>A0A1L7XBQ6</accession>
<evidence type="ECO:0000256" key="18">
    <source>
        <dbReference type="ARBA" id="ARBA00045078"/>
    </source>
</evidence>
<protein>
    <recommendedName>
        <fullName evidence="6">UDP-N-acetylglucosamine--dolichyl-phosphate N-acetylglucosaminephosphotransferase</fullName>
        <ecNumber evidence="5">2.7.8.15</ecNumber>
    </recommendedName>
    <alternativeName>
        <fullName evidence="15">GlcNAc-1-P transferase</fullName>
    </alternativeName>
    <alternativeName>
        <fullName evidence="16">N-acetylglucosamine-1-phosphate transferase</fullName>
    </alternativeName>
</protein>
<dbReference type="CDD" id="cd06855">
    <property type="entry name" value="GT_GPT_euk"/>
    <property type="match status" value="1"/>
</dbReference>
<evidence type="ECO:0000256" key="14">
    <source>
        <dbReference type="ARBA" id="ARBA00023136"/>
    </source>
</evidence>
<name>A0A1L7XBQ6_9HELO</name>
<dbReference type="AlphaFoldDB" id="A0A1L7XBQ6"/>
<dbReference type="PANTHER" id="PTHR10571:SF0">
    <property type="entry name" value="UDP-N-ACETYLGLUCOSAMINE--DOLICHYL-PHOSPHATE N-ACETYLGLUCOSAMINEPHOSPHOTRANSFERASE"/>
    <property type="match status" value="1"/>
</dbReference>
<comment type="function">
    <text evidence="17">UDP-N-acetylglucosamine--dolichyl-phosphate N-acetylglucosaminephosphotransferase that operates in the biosynthetic pathway of dolichol-linked oligosaccharides, the glycan precursors employed in protein asparagine (N)-glycosylation. The assembly of dolichol-linked oligosaccharides begins on the cytosolic side of the endoplasmic reticulum membrane and finishes in its lumen. The sequential addition of sugars to dolichol pyrophosphate produces dolichol-linked oligosaccharides containing fourteen sugars, including two GlcNAcs, nine mannoses and three glucoses. Once assembled, the oligosaccharide is transferred from the lipid to nascent proteins by oligosaccharyltransferases. Catalyzes the initial step of dolichol-linked oligosaccharide biosynthesis, transfering GlcNAc-1-P from cytosolic UDP-GlcNAc onto the carrier lipid dolichyl phosphate (P-dolichol), yielding GlcNAc-P-P-dolichol embedded in the cytoplasmic leaflet of the endoplasmic reticulum membrane.</text>
</comment>
<organism evidence="20 21">
    <name type="scientific">Phialocephala subalpina</name>
    <dbReference type="NCBI Taxonomy" id="576137"/>
    <lineage>
        <taxon>Eukaryota</taxon>
        <taxon>Fungi</taxon>
        <taxon>Dikarya</taxon>
        <taxon>Ascomycota</taxon>
        <taxon>Pezizomycotina</taxon>
        <taxon>Leotiomycetes</taxon>
        <taxon>Helotiales</taxon>
        <taxon>Mollisiaceae</taxon>
        <taxon>Phialocephala</taxon>
        <taxon>Phialocephala fortinii species complex</taxon>
    </lineage>
</organism>
<comment type="cofactor">
    <cofactor evidence="1">
        <name>Mg(2+)</name>
        <dbReference type="ChEBI" id="CHEBI:18420"/>
    </cofactor>
</comment>
<dbReference type="GO" id="GO:0016757">
    <property type="term" value="F:glycosyltransferase activity"/>
    <property type="evidence" value="ECO:0007669"/>
    <property type="project" value="UniProtKB-KW"/>
</dbReference>
<dbReference type="UniPathway" id="UPA00378"/>
<dbReference type="PANTHER" id="PTHR10571">
    <property type="entry name" value="UDP-N-ACETYLGLUCOSAMINE--DOLICHYL-PHOSPHATE N-ACETYLGLUCOSAMINEPHOSPHOTRANSFERASE"/>
    <property type="match status" value="1"/>
</dbReference>
<evidence type="ECO:0000256" key="13">
    <source>
        <dbReference type="ARBA" id="ARBA00022989"/>
    </source>
</evidence>
<keyword evidence="10" id="KW-0479">Metal-binding</keyword>
<dbReference type="GO" id="GO:0046872">
    <property type="term" value="F:metal ion binding"/>
    <property type="evidence" value="ECO:0007669"/>
    <property type="project" value="UniProtKB-KW"/>
</dbReference>
<dbReference type="GO" id="GO:0003975">
    <property type="term" value="F:UDP-N-acetylglucosamine-dolichyl-phosphate N-acetylglucosaminephosphotransferase activity"/>
    <property type="evidence" value="ECO:0007669"/>
    <property type="project" value="UniProtKB-EC"/>
</dbReference>
<dbReference type="InterPro" id="IPR033895">
    <property type="entry name" value="GPT"/>
</dbReference>
<dbReference type="EC" id="2.7.8.15" evidence="5"/>
<keyword evidence="13 19" id="KW-1133">Transmembrane helix</keyword>
<sequence length="524" mass="58217">MINLQPLRRREEIPSAHLTTTESWFITSISAAALGLILATFRSDGEPLLALVALSTLGFAATFCLIRWAGPSFLAIGLSGEDMSKRQKKTIPEGMGMISAGVFIMVSCAFLAFGPYLLERNIAQIVGDQIVTTKVEFAPNDNVFYRFPKAEMLTYLASMVSILVILLLGIGDDVFDFRWRHKIFVPILGVMPTQAAYFVRGGGTTAVIPTPLQTWFGPTVDLGTFYYVFMIGVSIFMTNSINILAGVNGIEVSQSLAIAFLLVFNDTLYLFWPDTNPGIYPNPTIEAHLFSIYILLPFIGVSLALAWHNWFPAKVFVGDSYCYFAGMVFAVVGIFGHFSKTILLLTIPQLANFVYSLPQLAKIVPCPRHRLPHFNARTGLMEPSMTLWDDEGPKPLISFVLKTLDRLYLLRVKTNEEGQITESSNFTILNLWLVWFGPRREDRLVIDVVGLQLATPAYSALCSTSHLSFMAQTQALSSSPRVWKNTRSVEAARSPLQNLRRKFCFIDGSTVLAMIWGTFIGPGK</sequence>
<evidence type="ECO:0000256" key="10">
    <source>
        <dbReference type="ARBA" id="ARBA00022723"/>
    </source>
</evidence>
<reference evidence="20 21" key="1">
    <citation type="submission" date="2016-03" db="EMBL/GenBank/DDBJ databases">
        <authorList>
            <person name="Ploux O."/>
        </authorList>
    </citation>
    <scope>NUCLEOTIDE SEQUENCE [LARGE SCALE GENOMIC DNA]</scope>
    <source>
        <strain evidence="20 21">UAMH 11012</strain>
    </source>
</reference>
<evidence type="ECO:0000256" key="9">
    <source>
        <dbReference type="ARBA" id="ARBA00022692"/>
    </source>
</evidence>
<evidence type="ECO:0000256" key="4">
    <source>
        <dbReference type="ARBA" id="ARBA00009317"/>
    </source>
</evidence>
<gene>
    <name evidence="20" type="ORF">PAC_12356</name>
</gene>
<feature type="transmembrane region" description="Helical" evidence="19">
    <location>
        <begin position="91"/>
        <end position="113"/>
    </location>
</feature>
<proteinExistence type="inferred from homology"/>
<feature type="transmembrane region" description="Helical" evidence="19">
    <location>
        <begin position="47"/>
        <end position="70"/>
    </location>
</feature>
<keyword evidence="12" id="KW-0460">Magnesium</keyword>
<keyword evidence="14 19" id="KW-0472">Membrane</keyword>
<feature type="transmembrane region" description="Helical" evidence="19">
    <location>
        <begin position="21"/>
        <end position="41"/>
    </location>
</feature>
<evidence type="ECO:0000256" key="6">
    <source>
        <dbReference type="ARBA" id="ARBA00017659"/>
    </source>
</evidence>
<feature type="transmembrane region" description="Helical" evidence="19">
    <location>
        <begin position="256"/>
        <end position="272"/>
    </location>
</feature>
<evidence type="ECO:0000256" key="7">
    <source>
        <dbReference type="ARBA" id="ARBA00022676"/>
    </source>
</evidence>
<dbReference type="GO" id="GO:0006488">
    <property type="term" value="P:dolichol-linked oligosaccharide biosynthetic process"/>
    <property type="evidence" value="ECO:0007669"/>
    <property type="project" value="EnsemblFungi"/>
</dbReference>
<keyword evidence="7" id="KW-0328">Glycosyltransferase</keyword>
<dbReference type="GO" id="GO:0009060">
    <property type="term" value="P:aerobic respiration"/>
    <property type="evidence" value="ECO:0007669"/>
    <property type="project" value="EnsemblFungi"/>
</dbReference>
<dbReference type="GO" id="GO:0043541">
    <property type="term" value="C:UDP-N-acetylglucosamine transferase complex"/>
    <property type="evidence" value="ECO:0007669"/>
    <property type="project" value="EnsemblFungi"/>
</dbReference>
<dbReference type="STRING" id="576137.A0A1L7XBQ6"/>
<evidence type="ECO:0000256" key="3">
    <source>
        <dbReference type="ARBA" id="ARBA00004922"/>
    </source>
</evidence>
<comment type="pathway">
    <text evidence="3">Protein modification; protein glycosylation.</text>
</comment>
<keyword evidence="21" id="KW-1185">Reference proteome</keyword>
<evidence type="ECO:0000256" key="12">
    <source>
        <dbReference type="ARBA" id="ARBA00022842"/>
    </source>
</evidence>
<keyword evidence="9 19" id="KW-0812">Transmembrane</keyword>
<feature type="transmembrane region" description="Helical" evidence="19">
    <location>
        <begin position="292"/>
        <end position="311"/>
    </location>
</feature>
<comment type="subcellular location">
    <subcellularLocation>
        <location evidence="2">Endoplasmic reticulum membrane</location>
        <topology evidence="2">Multi-pass membrane protein</topology>
    </subcellularLocation>
</comment>
<evidence type="ECO:0000313" key="21">
    <source>
        <dbReference type="Proteomes" id="UP000184330"/>
    </source>
</evidence>
<evidence type="ECO:0000256" key="15">
    <source>
        <dbReference type="ARBA" id="ARBA00029567"/>
    </source>
</evidence>
<comment type="catalytic activity">
    <reaction evidence="18">
        <text>a di-trans,poly-cis-dolichyl phosphate + UDP-N-acetyl-alpha-D-glucosamine = an N-acetyl-alpha-D-glucosaminyl-diphospho-di-trans,poly-cis-dolichol + UMP</text>
        <dbReference type="Rhea" id="RHEA:13289"/>
        <dbReference type="Rhea" id="RHEA-COMP:19498"/>
        <dbReference type="Rhea" id="RHEA-COMP:19507"/>
        <dbReference type="ChEBI" id="CHEBI:57683"/>
        <dbReference type="ChEBI" id="CHEBI:57705"/>
        <dbReference type="ChEBI" id="CHEBI:57865"/>
        <dbReference type="ChEBI" id="CHEBI:58427"/>
        <dbReference type="EC" id="2.7.8.15"/>
    </reaction>
    <physiologicalReaction direction="left-to-right" evidence="18">
        <dbReference type="Rhea" id="RHEA:13290"/>
    </physiologicalReaction>
</comment>
<feature type="transmembrane region" description="Helical" evidence="19">
    <location>
        <begin position="323"/>
        <end position="347"/>
    </location>
</feature>
<evidence type="ECO:0000256" key="2">
    <source>
        <dbReference type="ARBA" id="ARBA00004477"/>
    </source>
</evidence>
<feature type="transmembrane region" description="Helical" evidence="19">
    <location>
        <begin position="223"/>
        <end position="244"/>
    </location>
</feature>